<evidence type="ECO:0000256" key="1">
    <source>
        <dbReference type="ARBA" id="ARBA00012528"/>
    </source>
</evidence>
<dbReference type="GO" id="GO:0043709">
    <property type="term" value="P:cell adhesion involved in single-species biofilm formation"/>
    <property type="evidence" value="ECO:0007669"/>
    <property type="project" value="TreeGrafter"/>
</dbReference>
<protein>
    <recommendedName>
        <fullName evidence="1">diguanylate cyclase</fullName>
        <ecNumber evidence="1">2.7.7.65</ecNumber>
    </recommendedName>
</protein>
<dbReference type="EC" id="2.7.7.65" evidence="1"/>
<dbReference type="AlphaFoldDB" id="A0AB39D4U5"/>
<feature type="domain" description="GGDEF" evidence="4">
    <location>
        <begin position="253"/>
        <end position="383"/>
    </location>
</feature>
<dbReference type="GO" id="GO:1902201">
    <property type="term" value="P:negative regulation of bacterial-type flagellum-dependent cell motility"/>
    <property type="evidence" value="ECO:0007669"/>
    <property type="project" value="TreeGrafter"/>
</dbReference>
<feature type="transmembrane region" description="Helical" evidence="3">
    <location>
        <begin position="153"/>
        <end position="177"/>
    </location>
</feature>
<feature type="transmembrane region" description="Helical" evidence="3">
    <location>
        <begin position="63"/>
        <end position="82"/>
    </location>
</feature>
<keyword evidence="3" id="KW-0812">Transmembrane</keyword>
<sequence length="408" mass="43180">MMNSLDARTLLIAEIPVLLLVGGLIIVASLLGRRDRTLGWTGAALLLVGMGFLLGVADPLRAWERSVAGFGALLLLAHACIWTGVRAFSGRPALWVWIAAGPLIWCALCLWPGFVSSGVARAVAYGVSTLAYTGASLWALRVGAGGQGGKIRLAVLPFSILLLHGVLTAARMAVAAVTGPEPGLLRLDFPMAVFEGMLFFIGVAFAVLMMVGARAERRYRHAALHDALTDLANRRALFEQGGDLLQAALSRGRSVALLMCDLDRFKRINDDCGHETGDQVLAAFAGVLRRVVRKGDLCVRYGGEEFIVLSPDMDAEGALGLAERIRSQLRQCDCRLCEPLSVSIGIVCAPRGGAELSQLLARADQAMYQAKEAGRDCARLWMEDAGGGASAAVPRNGGGGPGKHPVDA</sequence>
<dbReference type="InterPro" id="IPR029787">
    <property type="entry name" value="Nucleotide_cyclase"/>
</dbReference>
<feature type="transmembrane region" description="Helical" evidence="3">
    <location>
        <begin position="94"/>
        <end position="114"/>
    </location>
</feature>
<keyword evidence="5" id="KW-0808">Transferase</keyword>
<accession>A0AB39D4U5</accession>
<dbReference type="SUPFAM" id="SSF55073">
    <property type="entry name" value="Nucleotide cyclase"/>
    <property type="match status" value="1"/>
</dbReference>
<dbReference type="CDD" id="cd01949">
    <property type="entry name" value="GGDEF"/>
    <property type="match status" value="1"/>
</dbReference>
<dbReference type="InterPro" id="IPR043128">
    <property type="entry name" value="Rev_trsase/Diguanyl_cyclase"/>
</dbReference>
<dbReference type="GO" id="GO:0052621">
    <property type="term" value="F:diguanylate cyclase activity"/>
    <property type="evidence" value="ECO:0007669"/>
    <property type="project" value="UniProtKB-EC"/>
</dbReference>
<comment type="catalytic activity">
    <reaction evidence="2">
        <text>2 GTP = 3',3'-c-di-GMP + 2 diphosphate</text>
        <dbReference type="Rhea" id="RHEA:24898"/>
        <dbReference type="ChEBI" id="CHEBI:33019"/>
        <dbReference type="ChEBI" id="CHEBI:37565"/>
        <dbReference type="ChEBI" id="CHEBI:58805"/>
        <dbReference type="EC" id="2.7.7.65"/>
    </reaction>
</comment>
<dbReference type="NCBIfam" id="TIGR00254">
    <property type="entry name" value="GGDEF"/>
    <property type="match status" value="1"/>
</dbReference>
<dbReference type="InterPro" id="IPR000160">
    <property type="entry name" value="GGDEF_dom"/>
</dbReference>
<dbReference type="EMBL" id="CP158255">
    <property type="protein sequence ID" value="XDJ49736.1"/>
    <property type="molecule type" value="Genomic_DNA"/>
</dbReference>
<dbReference type="InterPro" id="IPR050469">
    <property type="entry name" value="Diguanylate_Cyclase"/>
</dbReference>
<dbReference type="PANTHER" id="PTHR45138:SF9">
    <property type="entry name" value="DIGUANYLATE CYCLASE DGCM-RELATED"/>
    <property type="match status" value="1"/>
</dbReference>
<evidence type="ECO:0000256" key="2">
    <source>
        <dbReference type="ARBA" id="ARBA00034247"/>
    </source>
</evidence>
<dbReference type="Pfam" id="PF00990">
    <property type="entry name" value="GGDEF"/>
    <property type="match status" value="1"/>
</dbReference>
<feature type="transmembrane region" description="Helical" evidence="3">
    <location>
        <begin position="189"/>
        <end position="211"/>
    </location>
</feature>
<feature type="transmembrane region" description="Helical" evidence="3">
    <location>
        <begin position="12"/>
        <end position="31"/>
    </location>
</feature>
<keyword evidence="3" id="KW-1133">Transmembrane helix</keyword>
<name>A0AB39D4U5_9BURK</name>
<dbReference type="PANTHER" id="PTHR45138">
    <property type="entry name" value="REGULATORY COMPONENTS OF SENSORY TRANSDUCTION SYSTEM"/>
    <property type="match status" value="1"/>
</dbReference>
<feature type="transmembrane region" description="Helical" evidence="3">
    <location>
        <begin position="120"/>
        <end position="141"/>
    </location>
</feature>
<evidence type="ECO:0000256" key="3">
    <source>
        <dbReference type="SAM" id="Phobius"/>
    </source>
</evidence>
<feature type="transmembrane region" description="Helical" evidence="3">
    <location>
        <begin position="38"/>
        <end position="57"/>
    </location>
</feature>
<dbReference type="FunFam" id="3.30.70.270:FF:000001">
    <property type="entry name" value="Diguanylate cyclase domain protein"/>
    <property type="match status" value="1"/>
</dbReference>
<reference evidence="5" key="1">
    <citation type="submission" date="2024-05" db="EMBL/GenBank/DDBJ databases">
        <authorList>
            <person name="Luo Y.-C."/>
            <person name="Nicholds J."/>
            <person name="Mortimer T."/>
            <person name="Maboni G."/>
        </authorList>
    </citation>
    <scope>NUCLEOTIDE SEQUENCE</scope>
    <source>
        <strain evidence="5">151108</strain>
    </source>
</reference>
<evidence type="ECO:0000259" key="4">
    <source>
        <dbReference type="PROSITE" id="PS50887"/>
    </source>
</evidence>
<dbReference type="Gene3D" id="3.30.70.270">
    <property type="match status" value="1"/>
</dbReference>
<proteinExistence type="predicted"/>
<dbReference type="SMART" id="SM00267">
    <property type="entry name" value="GGDEF"/>
    <property type="match status" value="1"/>
</dbReference>
<dbReference type="PROSITE" id="PS50887">
    <property type="entry name" value="GGDEF"/>
    <property type="match status" value="1"/>
</dbReference>
<evidence type="ECO:0000313" key="5">
    <source>
        <dbReference type="EMBL" id="XDJ49736.1"/>
    </source>
</evidence>
<keyword evidence="5" id="KW-0548">Nucleotidyltransferase</keyword>
<dbReference type="GO" id="GO:0005886">
    <property type="term" value="C:plasma membrane"/>
    <property type="evidence" value="ECO:0007669"/>
    <property type="project" value="TreeGrafter"/>
</dbReference>
<organism evidence="5">
    <name type="scientific">Castellaniella ginsengisoli</name>
    <dbReference type="NCBI Taxonomy" id="546114"/>
    <lineage>
        <taxon>Bacteria</taxon>
        <taxon>Pseudomonadati</taxon>
        <taxon>Pseudomonadota</taxon>
        <taxon>Betaproteobacteria</taxon>
        <taxon>Burkholderiales</taxon>
        <taxon>Alcaligenaceae</taxon>
        <taxon>Castellaniella</taxon>
    </lineage>
</organism>
<gene>
    <name evidence="5" type="ORF">ABRZ09_10925</name>
</gene>
<dbReference type="RefSeq" id="WP_368646747.1">
    <property type="nucleotide sequence ID" value="NZ_CP158255.1"/>
</dbReference>
<keyword evidence="3" id="KW-0472">Membrane</keyword>